<evidence type="ECO:0000256" key="6">
    <source>
        <dbReference type="SAM" id="Phobius"/>
    </source>
</evidence>
<sequence length="413" mass="49204">MSLLILFSWLKLLLFVCCALILFFNKYKHSKILILALIVLFCIYAIWKWWINSIQIGTATYTFKVKQINKNSAILQDTFLRDFVLLNKTNIKEIKINEWIYLKGKVTFLDSKFDFFLNKGIYYQIQVNEILNVSNSLKSSFFNLELFNYKEFQNTIMPLIFGYTSEDLSKNFSFLGVIHLVVLSGFHFNIIYVIFKFIFGKTKLKIFGSLLFLSIYFAMCNWNISAVKSFFLILLIEIYQFASVKNINVDKTKFLIIVAGFVLIINPWFVTEIGYWFTFLLSGFLYLFENNEQWQWNKKAFKKYFKTWMFSTLLVLLFRFEFYPLSFLFMLFLSPLIEFYVVSLVFLWWIKPVVIFYDFILKNISEVLMRWSLFISFQVSNLYLKTTLSFLNLAALLILLVTNQKATNKFLYN</sequence>
<keyword evidence="9" id="KW-1185">Reference proteome</keyword>
<feature type="domain" description="ComEC/Rec2-related protein" evidence="7">
    <location>
        <begin position="163"/>
        <end position="398"/>
    </location>
</feature>
<dbReference type="KEGG" id="mcou:NCTC10179_00768"/>
<feature type="transmembrane region" description="Helical" evidence="6">
    <location>
        <begin position="6"/>
        <end position="25"/>
    </location>
</feature>
<feature type="transmembrane region" description="Helical" evidence="6">
    <location>
        <begin position="339"/>
        <end position="361"/>
    </location>
</feature>
<dbReference type="PANTHER" id="PTHR30619">
    <property type="entry name" value="DNA INTERNALIZATION/COMPETENCE PROTEIN COMEC/REC2"/>
    <property type="match status" value="1"/>
</dbReference>
<evidence type="ECO:0000313" key="9">
    <source>
        <dbReference type="Proteomes" id="UP000289497"/>
    </source>
</evidence>
<dbReference type="Pfam" id="PF03772">
    <property type="entry name" value="Competence"/>
    <property type="match status" value="1"/>
</dbReference>
<evidence type="ECO:0000256" key="3">
    <source>
        <dbReference type="ARBA" id="ARBA00022692"/>
    </source>
</evidence>
<reference evidence="8 9" key="1">
    <citation type="submission" date="2019-01" db="EMBL/GenBank/DDBJ databases">
        <authorList>
            <consortium name="Pathogen Informatics"/>
        </authorList>
    </citation>
    <scope>NUCLEOTIDE SEQUENCE [LARGE SCALE GENOMIC DNA]</scope>
    <source>
        <strain evidence="8 9">NCTC10179</strain>
    </source>
</reference>
<comment type="subcellular location">
    <subcellularLocation>
        <location evidence="1">Cell membrane</location>
        <topology evidence="1">Multi-pass membrane protein</topology>
    </subcellularLocation>
</comment>
<feature type="transmembrane region" description="Helical" evidence="6">
    <location>
        <begin position="172"/>
        <end position="195"/>
    </location>
</feature>
<keyword evidence="4 6" id="KW-1133">Transmembrane helix</keyword>
<feature type="transmembrane region" description="Helical" evidence="6">
    <location>
        <begin position="207"/>
        <end position="234"/>
    </location>
</feature>
<dbReference type="InterPro" id="IPR052159">
    <property type="entry name" value="Competence_DNA_uptake"/>
</dbReference>
<dbReference type="Proteomes" id="UP000289497">
    <property type="component" value="Chromosome"/>
</dbReference>
<evidence type="ECO:0000256" key="4">
    <source>
        <dbReference type="ARBA" id="ARBA00022989"/>
    </source>
</evidence>
<dbReference type="NCBIfam" id="TIGR00360">
    <property type="entry name" value="ComEC_N-term"/>
    <property type="match status" value="1"/>
</dbReference>
<evidence type="ECO:0000256" key="5">
    <source>
        <dbReference type="ARBA" id="ARBA00023136"/>
    </source>
</evidence>
<dbReference type="AlphaFoldDB" id="A0A449B7L2"/>
<feature type="transmembrane region" description="Helical" evidence="6">
    <location>
        <begin position="308"/>
        <end position="333"/>
    </location>
</feature>
<name>A0A449B7L2_9BACT</name>
<keyword evidence="3 6" id="KW-0812">Transmembrane</keyword>
<evidence type="ECO:0000313" key="8">
    <source>
        <dbReference type="EMBL" id="VEU76570.1"/>
    </source>
</evidence>
<feature type="transmembrane region" description="Helical" evidence="6">
    <location>
        <begin position="382"/>
        <end position="402"/>
    </location>
</feature>
<evidence type="ECO:0000259" key="7">
    <source>
        <dbReference type="Pfam" id="PF03772"/>
    </source>
</evidence>
<dbReference type="InterPro" id="IPR004477">
    <property type="entry name" value="ComEC_N"/>
</dbReference>
<dbReference type="EMBL" id="LR215039">
    <property type="protein sequence ID" value="VEU76570.1"/>
    <property type="molecule type" value="Genomic_DNA"/>
</dbReference>
<dbReference type="GO" id="GO:0005886">
    <property type="term" value="C:plasma membrane"/>
    <property type="evidence" value="ECO:0007669"/>
    <property type="project" value="UniProtKB-SubCell"/>
</dbReference>
<organism evidence="8 9">
    <name type="scientific">Mycoplasmopsis columboralis</name>
    <dbReference type="NCBI Taxonomy" id="171282"/>
    <lineage>
        <taxon>Bacteria</taxon>
        <taxon>Bacillati</taxon>
        <taxon>Mycoplasmatota</taxon>
        <taxon>Mycoplasmoidales</taxon>
        <taxon>Metamycoplasmataceae</taxon>
        <taxon>Mycoplasmopsis</taxon>
    </lineage>
</organism>
<keyword evidence="5 6" id="KW-0472">Membrane</keyword>
<evidence type="ECO:0000256" key="2">
    <source>
        <dbReference type="ARBA" id="ARBA00022475"/>
    </source>
</evidence>
<protein>
    <recommendedName>
        <fullName evidence="7">ComEC/Rec2-related protein domain-containing protein</fullName>
    </recommendedName>
</protein>
<evidence type="ECO:0000256" key="1">
    <source>
        <dbReference type="ARBA" id="ARBA00004651"/>
    </source>
</evidence>
<proteinExistence type="predicted"/>
<accession>A0A449B7L2</accession>
<keyword evidence="2" id="KW-1003">Cell membrane</keyword>
<gene>
    <name evidence="8" type="ORF">NCTC10179_00768</name>
</gene>
<feature type="transmembrane region" description="Helical" evidence="6">
    <location>
        <begin position="254"/>
        <end position="287"/>
    </location>
</feature>
<dbReference type="PANTHER" id="PTHR30619:SF7">
    <property type="entry name" value="BETA-LACTAMASE DOMAIN PROTEIN"/>
    <property type="match status" value="1"/>
</dbReference>
<feature type="transmembrane region" description="Helical" evidence="6">
    <location>
        <begin position="32"/>
        <end position="51"/>
    </location>
</feature>